<reference evidence="2" key="1">
    <citation type="journal article" date="2019" name="Int. J. Syst. Evol. Microbiol.">
        <title>The Global Catalogue of Microorganisms (GCM) 10K type strain sequencing project: providing services to taxonomists for standard genome sequencing and annotation.</title>
        <authorList>
            <consortium name="The Broad Institute Genomics Platform"/>
            <consortium name="The Broad Institute Genome Sequencing Center for Infectious Disease"/>
            <person name="Wu L."/>
            <person name="Ma J."/>
        </authorList>
    </citation>
    <scope>NUCLEOTIDE SEQUENCE [LARGE SCALE GENOMIC DNA]</scope>
    <source>
        <strain evidence="2">JCM 4738</strain>
    </source>
</reference>
<keyword evidence="2" id="KW-1185">Reference proteome</keyword>
<evidence type="ECO:0000313" key="2">
    <source>
        <dbReference type="Proteomes" id="UP000642673"/>
    </source>
</evidence>
<protein>
    <recommendedName>
        <fullName evidence="3">Winged helix-turn helix domain-containing protein</fullName>
    </recommendedName>
</protein>
<name>A0ABQ3F5Q7_9ACTN</name>
<evidence type="ECO:0008006" key="3">
    <source>
        <dbReference type="Google" id="ProtNLM"/>
    </source>
</evidence>
<dbReference type="EMBL" id="BMVP01000030">
    <property type="protein sequence ID" value="GHB85990.1"/>
    <property type="molecule type" value="Genomic_DNA"/>
</dbReference>
<sequence length="107" mass="11832">MPGRPQFFSRNAAAAYGAWKNTHPSRGQLAAEFTVAFRSEHGHGPSYAQLGSGLGWQLDRSVRNFAVRRLLVNEWLTETGPVPWTLRPGQVAQAKGITLPKARRHPS</sequence>
<gene>
    <name evidence="1" type="ORF">GCM10010347_66290</name>
</gene>
<evidence type="ECO:0000313" key="1">
    <source>
        <dbReference type="EMBL" id="GHB85990.1"/>
    </source>
</evidence>
<dbReference type="Proteomes" id="UP000642673">
    <property type="component" value="Unassembled WGS sequence"/>
</dbReference>
<proteinExistence type="predicted"/>
<accession>A0ABQ3F5Q7</accession>
<organism evidence="1 2">
    <name type="scientific">Streptomyces cirratus</name>
    <dbReference type="NCBI Taxonomy" id="68187"/>
    <lineage>
        <taxon>Bacteria</taxon>
        <taxon>Bacillati</taxon>
        <taxon>Actinomycetota</taxon>
        <taxon>Actinomycetes</taxon>
        <taxon>Kitasatosporales</taxon>
        <taxon>Streptomycetaceae</taxon>
        <taxon>Streptomyces</taxon>
    </lineage>
</organism>
<comment type="caution">
    <text evidence="1">The sequence shown here is derived from an EMBL/GenBank/DDBJ whole genome shotgun (WGS) entry which is preliminary data.</text>
</comment>